<keyword evidence="2" id="KW-1185">Reference proteome</keyword>
<organism evidence="1 2">
    <name type="scientific">Bifidobacterium reuteri DSM 23975</name>
    <dbReference type="NCBI Taxonomy" id="1437610"/>
    <lineage>
        <taxon>Bacteria</taxon>
        <taxon>Bacillati</taxon>
        <taxon>Actinomycetota</taxon>
        <taxon>Actinomycetes</taxon>
        <taxon>Bifidobacteriales</taxon>
        <taxon>Bifidobacteriaceae</taxon>
        <taxon>Bifidobacterium</taxon>
    </lineage>
</organism>
<dbReference type="AlphaFoldDB" id="A0A087CR89"/>
<protein>
    <submittedName>
        <fullName evidence="1">Uncharacterized protein</fullName>
    </submittedName>
</protein>
<dbReference type="eggNOG" id="ENOG5032HX3">
    <property type="taxonomic scope" value="Bacteria"/>
</dbReference>
<accession>A0A087CR89</accession>
<dbReference type="Proteomes" id="UP000028984">
    <property type="component" value="Unassembled WGS sequence"/>
</dbReference>
<sequence length="123" mass="13867">MPIFRHNGTWLHGGNAARQPGDKVAAIQFTERETMKTVFLILKQVDGVKHLAGVAETIGDAADLLAKWEPECPDNFNFLGTKEEYGVTRHLFNIPFNMEYLIYEVPLNSEVPAELFKKEYGGI</sequence>
<proteinExistence type="predicted"/>
<evidence type="ECO:0000313" key="2">
    <source>
        <dbReference type="Proteomes" id="UP000028984"/>
    </source>
</evidence>
<comment type="caution">
    <text evidence="1">The sequence shown here is derived from an EMBL/GenBank/DDBJ whole genome shotgun (WGS) entry which is preliminary data.</text>
</comment>
<evidence type="ECO:0000313" key="1">
    <source>
        <dbReference type="EMBL" id="KFI85789.1"/>
    </source>
</evidence>
<dbReference type="EMBL" id="JGZK01000006">
    <property type="protein sequence ID" value="KFI85789.1"/>
    <property type="molecule type" value="Genomic_DNA"/>
</dbReference>
<reference evidence="1 2" key="1">
    <citation type="submission" date="2014-03" db="EMBL/GenBank/DDBJ databases">
        <title>Genomics of Bifidobacteria.</title>
        <authorList>
            <person name="Ventura M."/>
            <person name="Milani C."/>
            <person name="Lugli G.A."/>
        </authorList>
    </citation>
    <scope>NUCLEOTIDE SEQUENCE [LARGE SCALE GENOMIC DNA]</scope>
    <source>
        <strain evidence="1 2">DSM 23975</strain>
    </source>
</reference>
<name>A0A087CR89_9BIFI</name>
<gene>
    <name evidence="1" type="ORF">BREU_3930</name>
</gene>